<evidence type="ECO:0000313" key="2">
    <source>
        <dbReference type="EMBL" id="AFD08801.1"/>
    </source>
</evidence>
<keyword evidence="1" id="KW-1133">Transmembrane helix</keyword>
<feature type="transmembrane region" description="Helical" evidence="1">
    <location>
        <begin position="12"/>
        <end position="34"/>
    </location>
</feature>
<keyword evidence="1" id="KW-0812">Transmembrane</keyword>
<proteinExistence type="predicted"/>
<keyword evidence="3" id="KW-1185">Reference proteome</keyword>
<dbReference type="HOGENOM" id="CLU_3066271_0_0_10"/>
<evidence type="ECO:0000313" key="3">
    <source>
        <dbReference type="Proteomes" id="UP000007590"/>
    </source>
</evidence>
<gene>
    <name evidence="2" type="ordered locus">Solca_3802</name>
</gene>
<organism evidence="2 3">
    <name type="scientific">Solitalea canadensis (strain ATCC 29591 / DSM 3403 / JCM 21819 / LMG 8368 / NBRC 15130 / NCIMB 12057 / USAM 9D)</name>
    <name type="common">Flexibacter canadensis</name>
    <dbReference type="NCBI Taxonomy" id="929556"/>
    <lineage>
        <taxon>Bacteria</taxon>
        <taxon>Pseudomonadati</taxon>
        <taxon>Bacteroidota</taxon>
        <taxon>Sphingobacteriia</taxon>
        <taxon>Sphingobacteriales</taxon>
        <taxon>Sphingobacteriaceae</taxon>
        <taxon>Solitalea</taxon>
    </lineage>
</organism>
<accession>H8KKY4</accession>
<sequence length="53" mass="6023">MLSILAAYIAPAQYVIPSLICTGLILPICVILIFEKQRKHELENPSHNEEDHH</sequence>
<protein>
    <submittedName>
        <fullName evidence="2">Uncharacterized protein</fullName>
    </submittedName>
</protein>
<dbReference type="Proteomes" id="UP000007590">
    <property type="component" value="Chromosome"/>
</dbReference>
<keyword evidence="1" id="KW-0472">Membrane</keyword>
<name>H8KKY4_SOLCM</name>
<dbReference type="EMBL" id="CP003349">
    <property type="protein sequence ID" value="AFD08801.1"/>
    <property type="molecule type" value="Genomic_DNA"/>
</dbReference>
<dbReference type="KEGG" id="scn:Solca_3802"/>
<evidence type="ECO:0000256" key="1">
    <source>
        <dbReference type="SAM" id="Phobius"/>
    </source>
</evidence>
<dbReference type="AlphaFoldDB" id="H8KKY4"/>
<reference evidence="2" key="1">
    <citation type="submission" date="2012-02" db="EMBL/GenBank/DDBJ databases">
        <title>The complete genome of Solitalea canadensis DSM 3403.</title>
        <authorList>
            <consortium name="US DOE Joint Genome Institute (JGI-PGF)"/>
            <person name="Lucas S."/>
            <person name="Copeland A."/>
            <person name="Lapidus A."/>
            <person name="Glavina del Rio T."/>
            <person name="Dalin E."/>
            <person name="Tice H."/>
            <person name="Bruce D."/>
            <person name="Goodwin L."/>
            <person name="Pitluck S."/>
            <person name="Peters L."/>
            <person name="Ovchinnikova G."/>
            <person name="Lu M."/>
            <person name="Kyrpides N."/>
            <person name="Mavromatis K."/>
            <person name="Ivanova N."/>
            <person name="Brettin T."/>
            <person name="Detter J.C."/>
            <person name="Han C."/>
            <person name="Larimer F."/>
            <person name="Land M."/>
            <person name="Hauser L."/>
            <person name="Markowitz V."/>
            <person name="Cheng J.-F."/>
            <person name="Hugenholtz P."/>
            <person name="Woyke T."/>
            <person name="Wu D."/>
            <person name="Spring S."/>
            <person name="Schroeder M."/>
            <person name="Kopitz M."/>
            <person name="Brambilla E."/>
            <person name="Klenk H.-P."/>
            <person name="Eisen J.A."/>
        </authorList>
    </citation>
    <scope>NUCLEOTIDE SEQUENCE</scope>
    <source>
        <strain evidence="2">DSM 3403</strain>
    </source>
</reference>